<protein>
    <recommendedName>
        <fullName evidence="2">Type II secretion system protein H</fullName>
    </recommendedName>
    <alternativeName>
        <fullName evidence="10">General secretion pathway protein H</fullName>
    </alternativeName>
</protein>
<dbReference type="EMBL" id="JYHV01000003">
    <property type="protein sequence ID" value="KJH85031.1"/>
    <property type="molecule type" value="Genomic_DNA"/>
</dbReference>
<evidence type="ECO:0000256" key="8">
    <source>
        <dbReference type="ARBA" id="ARBA00023136"/>
    </source>
</evidence>
<dbReference type="RefSeq" id="WP_045160095.1">
    <property type="nucleotide sequence ID" value="NZ_JYHV01000003.1"/>
</dbReference>
<dbReference type="Pfam" id="PF12019">
    <property type="entry name" value="GspH"/>
    <property type="match status" value="1"/>
</dbReference>
<evidence type="ECO:0000256" key="3">
    <source>
        <dbReference type="ARBA" id="ARBA00022475"/>
    </source>
</evidence>
<feature type="compositionally biased region" description="Basic and acidic residues" evidence="11">
    <location>
        <begin position="180"/>
        <end position="191"/>
    </location>
</feature>
<evidence type="ECO:0000256" key="12">
    <source>
        <dbReference type="SAM" id="Phobius"/>
    </source>
</evidence>
<keyword evidence="4" id="KW-0488">Methylation</keyword>
<organism evidence="14 15">
    <name type="scientific">Stutzerimonas stutzeri</name>
    <name type="common">Pseudomonas stutzeri</name>
    <dbReference type="NCBI Taxonomy" id="316"/>
    <lineage>
        <taxon>Bacteria</taxon>
        <taxon>Pseudomonadati</taxon>
        <taxon>Pseudomonadota</taxon>
        <taxon>Gammaproteobacteria</taxon>
        <taxon>Pseudomonadales</taxon>
        <taxon>Pseudomonadaceae</taxon>
        <taxon>Stutzerimonas</taxon>
    </lineage>
</organism>
<comment type="caution">
    <text evidence="14">The sequence shown here is derived from an EMBL/GenBank/DDBJ whole genome shotgun (WGS) entry which is preliminary data.</text>
</comment>
<dbReference type="GO" id="GO:0005886">
    <property type="term" value="C:plasma membrane"/>
    <property type="evidence" value="ECO:0007669"/>
    <property type="project" value="UniProtKB-SubCell"/>
</dbReference>
<evidence type="ECO:0000256" key="5">
    <source>
        <dbReference type="ARBA" id="ARBA00022519"/>
    </source>
</evidence>
<dbReference type="Pfam" id="PF07963">
    <property type="entry name" value="N_methyl"/>
    <property type="match status" value="1"/>
</dbReference>
<evidence type="ECO:0000256" key="9">
    <source>
        <dbReference type="ARBA" id="ARBA00025772"/>
    </source>
</evidence>
<dbReference type="OrthoDB" id="5730913at2"/>
<dbReference type="PATRIC" id="fig|316.101.peg.4210"/>
<proteinExistence type="inferred from homology"/>
<name>A0A0D9B099_STUST</name>
<dbReference type="NCBIfam" id="TIGR01708">
    <property type="entry name" value="typeII_sec_gspH"/>
    <property type="match status" value="1"/>
</dbReference>
<evidence type="ECO:0000256" key="2">
    <source>
        <dbReference type="ARBA" id="ARBA00021549"/>
    </source>
</evidence>
<keyword evidence="7 12" id="KW-1133">Transmembrane helix</keyword>
<dbReference type="InterPro" id="IPR049875">
    <property type="entry name" value="TypeII_GspH"/>
</dbReference>
<keyword evidence="5" id="KW-0997">Cell inner membrane</keyword>
<gene>
    <name evidence="14" type="ORF">UF78_00715</name>
</gene>
<evidence type="ECO:0000256" key="10">
    <source>
        <dbReference type="ARBA" id="ARBA00030775"/>
    </source>
</evidence>
<comment type="subcellular location">
    <subcellularLocation>
        <location evidence="1">Cell inner membrane</location>
        <topology evidence="1">Single-pass membrane protein</topology>
    </subcellularLocation>
</comment>
<dbReference type="InterPro" id="IPR022346">
    <property type="entry name" value="T2SS_GspH"/>
</dbReference>
<evidence type="ECO:0000313" key="14">
    <source>
        <dbReference type="EMBL" id="KJH85031.1"/>
    </source>
</evidence>
<evidence type="ECO:0000259" key="13">
    <source>
        <dbReference type="Pfam" id="PF12019"/>
    </source>
</evidence>
<dbReference type="InterPro" id="IPR002416">
    <property type="entry name" value="T2SS_protein-GspH"/>
</dbReference>
<dbReference type="PRINTS" id="PR00885">
    <property type="entry name" value="BCTERIALGSPH"/>
</dbReference>
<sequence>MRRARRSGGFTLIELLVVIVILGSLVGLAVLSIGNTGSSREVRDEAQRLATLIGLMADEAVLDSREYGLLISHDGYRVMHYDEAEARWRDAGDDKAHKAPEWIRLELELDGAPLKLVAPVKHEDDPIGLSKEGDRERRRAPRVQPQLLILSSGELSPFTLTFSDQRPDGTGWVVSSDGFRMPRAEPQDARR</sequence>
<evidence type="ECO:0000256" key="4">
    <source>
        <dbReference type="ARBA" id="ARBA00022481"/>
    </source>
</evidence>
<evidence type="ECO:0000256" key="1">
    <source>
        <dbReference type="ARBA" id="ARBA00004377"/>
    </source>
</evidence>
<reference evidence="14 15" key="1">
    <citation type="submission" date="2015-02" db="EMBL/GenBank/DDBJ databases">
        <title>Draft genome sequence of Pseudomonas stutzeri NT0128 isolated from wheat (Triticum turgidum) rhizosphere.</title>
        <authorList>
            <person name="Tovi N."/>
            <person name="Frenk S."/>
            <person name="Hadar Y."/>
            <person name="Minz D."/>
        </authorList>
    </citation>
    <scope>NUCLEOTIDE SEQUENCE [LARGE SCALE GENOMIC DNA]</scope>
    <source>
        <strain evidence="14 15">NT0128</strain>
    </source>
</reference>
<keyword evidence="6 12" id="KW-0812">Transmembrane</keyword>
<dbReference type="InterPro" id="IPR012902">
    <property type="entry name" value="N_methyl_site"/>
</dbReference>
<keyword evidence="8 12" id="KW-0472">Membrane</keyword>
<feature type="transmembrane region" description="Helical" evidence="12">
    <location>
        <begin position="12"/>
        <end position="33"/>
    </location>
</feature>
<comment type="similarity">
    <text evidence="9">Belongs to the GSP H family.</text>
</comment>
<dbReference type="Gene3D" id="3.55.40.10">
    <property type="entry name" value="minor pseudopilin epsh domain"/>
    <property type="match status" value="1"/>
</dbReference>
<dbReference type="PROSITE" id="PS00409">
    <property type="entry name" value="PROKAR_NTER_METHYL"/>
    <property type="match status" value="1"/>
</dbReference>
<accession>A0A0D9B099</accession>
<feature type="domain" description="General secretion pathway GspH" evidence="13">
    <location>
        <begin position="45"/>
        <end position="175"/>
    </location>
</feature>
<dbReference type="SUPFAM" id="SSF54523">
    <property type="entry name" value="Pili subunits"/>
    <property type="match status" value="1"/>
</dbReference>
<evidence type="ECO:0000256" key="11">
    <source>
        <dbReference type="SAM" id="MobiDB-lite"/>
    </source>
</evidence>
<feature type="region of interest" description="Disordered" evidence="11">
    <location>
        <begin position="166"/>
        <end position="191"/>
    </location>
</feature>
<dbReference type="Proteomes" id="UP000032487">
    <property type="component" value="Unassembled WGS sequence"/>
</dbReference>
<evidence type="ECO:0000256" key="7">
    <source>
        <dbReference type="ARBA" id="ARBA00022989"/>
    </source>
</evidence>
<dbReference type="GO" id="GO:0015627">
    <property type="term" value="C:type II protein secretion system complex"/>
    <property type="evidence" value="ECO:0007669"/>
    <property type="project" value="InterPro"/>
</dbReference>
<evidence type="ECO:0000313" key="15">
    <source>
        <dbReference type="Proteomes" id="UP000032487"/>
    </source>
</evidence>
<dbReference type="InterPro" id="IPR045584">
    <property type="entry name" value="Pilin-like"/>
</dbReference>
<evidence type="ECO:0000256" key="6">
    <source>
        <dbReference type="ARBA" id="ARBA00022692"/>
    </source>
</evidence>
<keyword evidence="3" id="KW-1003">Cell membrane</keyword>
<dbReference type="GO" id="GO:0015628">
    <property type="term" value="P:protein secretion by the type II secretion system"/>
    <property type="evidence" value="ECO:0007669"/>
    <property type="project" value="InterPro"/>
</dbReference>
<dbReference type="AlphaFoldDB" id="A0A0D9B099"/>
<dbReference type="NCBIfam" id="TIGR02532">
    <property type="entry name" value="IV_pilin_GFxxxE"/>
    <property type="match status" value="1"/>
</dbReference>